<dbReference type="GO" id="GO:0005975">
    <property type="term" value="P:carbohydrate metabolic process"/>
    <property type="evidence" value="ECO:0007669"/>
    <property type="project" value="InterPro"/>
</dbReference>
<feature type="domain" description="Alpha-L-rhamnosidase C-terminal" evidence="7">
    <location>
        <begin position="771"/>
        <end position="843"/>
    </location>
</feature>
<evidence type="ECO:0000256" key="3">
    <source>
        <dbReference type="ARBA" id="ARBA00022801"/>
    </source>
</evidence>
<dbReference type="InterPro" id="IPR035396">
    <property type="entry name" value="Bac_rhamnosid6H"/>
</dbReference>
<evidence type="ECO:0000259" key="5">
    <source>
        <dbReference type="Pfam" id="PF08531"/>
    </source>
</evidence>
<gene>
    <name evidence="8" type="ORF">N7494_012826</name>
</gene>
<sequence length="891" mass="99950">MPTRGIFIYAPTFDQRVDGFGIGNPTPRISWKFGNGDRSIRAWSQAEYELEINRDGVTKSYSAKSDQSVLIDWPDEPLRSRGRASVRVRAWTRNEVCADSSTEWSPWATVETSLLSKEDWVAKMISSSTLIQSDEPIRLPRFRKTFKIPNGKDEIKSARLYITSHGVYNAFINGVPVGNHHMAPGWTTYHSRLNFQVFDVTKLLQSENVLAVELGEGWYASRLWREGRFVFGKDLALLSQLEINFKDTTERLTVTSDETWESSVGPILSSEIYDGEVYDMAQDQPGWSSTAYSAQSVWTPVRILEFPAEQLVIPESPPVRVIQEIEPKEIFKSPTGKLLVDFGQNIVGKLRIRSLKKPEGSLVSFQHAEVLDNGELGIRPFEMPNAPILSFIEGWTPEDKINPLQSSNLTALVMHTDMPRTGWFKCSNDLVNKLHENALWGMRGNFFSIPTDCPQRDERLGWTGDIQVFCPSASYLYHTAGILGDWLKDLACEQEKGGGVPPMIVPDVCLTKPARPPQAVWGDAAVLVPWVLYKYTNDANILQTQYDSMKSWLDQGCRRGPDGLWLDSLWQHGDWLDPSAPPDDAGNGATDGVLVADAYLVHSTHVMSKVATILGHDEDTQRYKSDYLRLKGLFQRKYITPAGYVACDTQTALSLAIVFQLFENSDQVKVAGERLARRVQFARFRVSTGFAGTPLVTHALTMAGKPEIAYRMLVERECPSWLYPVIMGATTIWERWDSMLPDGSINPGTMTSFNHYALGSIINWLHQSVGGISPTELGWKKFLVRPVPGGGMTSAEAQYDSPYGLITSSWKLDGPGKFRMQLIIPPNSTAYVVLPDRQQHDGDTSTEQGIQFASGEYEIYCDYTPRAWPPKALLTLFREDTSGDPTEIPMR</sequence>
<feature type="domain" description="Alpha-L-rhamnosidase six-hairpin glycosidase" evidence="6">
    <location>
        <begin position="420"/>
        <end position="769"/>
    </location>
</feature>
<dbReference type="Pfam" id="PF17390">
    <property type="entry name" value="Bac_rhamnosid_C"/>
    <property type="match status" value="1"/>
</dbReference>
<keyword evidence="9" id="KW-1185">Reference proteome</keyword>
<dbReference type="PANTHER" id="PTHR33307:SF6">
    <property type="entry name" value="ALPHA-RHAMNOSIDASE (EUROFUNG)-RELATED"/>
    <property type="match status" value="1"/>
</dbReference>
<dbReference type="PANTHER" id="PTHR33307">
    <property type="entry name" value="ALPHA-RHAMNOSIDASE (EUROFUNG)"/>
    <property type="match status" value="1"/>
</dbReference>
<evidence type="ECO:0000256" key="2">
    <source>
        <dbReference type="ARBA" id="ARBA00012652"/>
    </source>
</evidence>
<dbReference type="SUPFAM" id="SSF48208">
    <property type="entry name" value="Six-hairpin glycosidases"/>
    <property type="match status" value="1"/>
</dbReference>
<name>A0AAD6GAF7_9EURO</name>
<dbReference type="InterPro" id="IPR008928">
    <property type="entry name" value="6-hairpin_glycosidase_sf"/>
</dbReference>
<reference evidence="8 9" key="1">
    <citation type="journal article" date="2023" name="IMA Fungus">
        <title>Comparative genomic study of the Penicillium genus elucidates a diverse pangenome and 15 lateral gene transfer events.</title>
        <authorList>
            <person name="Petersen C."/>
            <person name="Sorensen T."/>
            <person name="Nielsen M.R."/>
            <person name="Sondergaard T.E."/>
            <person name="Sorensen J.L."/>
            <person name="Fitzpatrick D.A."/>
            <person name="Frisvad J.C."/>
            <person name="Nielsen K.L."/>
        </authorList>
    </citation>
    <scope>NUCLEOTIDE SEQUENCE [LARGE SCALE GENOMIC DNA]</scope>
    <source>
        <strain evidence="8 9">IBT 35679</strain>
    </source>
</reference>
<proteinExistence type="predicted"/>
<dbReference type="InterPro" id="IPR013737">
    <property type="entry name" value="Bac_rhamnosid_N"/>
</dbReference>
<keyword evidence="3" id="KW-0378">Hydrolase</keyword>
<dbReference type="Pfam" id="PF17389">
    <property type="entry name" value="Bac_rhamnosid6H"/>
    <property type="match status" value="1"/>
</dbReference>
<dbReference type="Gene3D" id="2.60.420.10">
    <property type="entry name" value="Maltose phosphorylase, domain 3"/>
    <property type="match status" value="1"/>
</dbReference>
<evidence type="ECO:0000259" key="4">
    <source>
        <dbReference type="Pfam" id="PF05592"/>
    </source>
</evidence>
<dbReference type="InterPro" id="IPR016007">
    <property type="entry name" value="Alpha_rhamnosid"/>
</dbReference>
<dbReference type="Pfam" id="PF08531">
    <property type="entry name" value="Bac_rhamnosid_N"/>
    <property type="match status" value="1"/>
</dbReference>
<dbReference type="PIRSF" id="PIRSF010631">
    <property type="entry name" value="A-rhamnsds"/>
    <property type="match status" value="1"/>
</dbReference>
<dbReference type="Gene3D" id="2.60.120.260">
    <property type="entry name" value="Galactose-binding domain-like"/>
    <property type="match status" value="2"/>
</dbReference>
<comment type="caution">
    <text evidence="8">The sequence shown here is derived from an EMBL/GenBank/DDBJ whole genome shotgun (WGS) entry which is preliminary data.</text>
</comment>
<dbReference type="GO" id="GO:0030596">
    <property type="term" value="F:alpha-L-rhamnosidase activity"/>
    <property type="evidence" value="ECO:0007669"/>
    <property type="project" value="UniProtKB-EC"/>
</dbReference>
<dbReference type="Gene3D" id="1.50.10.10">
    <property type="match status" value="1"/>
</dbReference>
<dbReference type="EC" id="3.2.1.40" evidence="2"/>
<dbReference type="Proteomes" id="UP001220324">
    <property type="component" value="Unassembled WGS sequence"/>
</dbReference>
<evidence type="ECO:0000313" key="8">
    <source>
        <dbReference type="EMBL" id="KAJ5526176.1"/>
    </source>
</evidence>
<feature type="domain" description="Bacterial alpha-L-rhamnosidase N-terminal" evidence="5">
    <location>
        <begin position="154"/>
        <end position="322"/>
    </location>
</feature>
<dbReference type="InterPro" id="IPR035398">
    <property type="entry name" value="Bac_rhamnosid_C"/>
</dbReference>
<dbReference type="InterPro" id="IPR008902">
    <property type="entry name" value="Rhamnosid_concanavalin"/>
</dbReference>
<protein>
    <recommendedName>
        <fullName evidence="2">alpha-L-rhamnosidase</fullName>
        <ecNumber evidence="2">3.2.1.40</ecNumber>
    </recommendedName>
</protein>
<evidence type="ECO:0000313" key="9">
    <source>
        <dbReference type="Proteomes" id="UP001220324"/>
    </source>
</evidence>
<accession>A0AAD6GAF7</accession>
<feature type="domain" description="Alpha-L-rhamnosidase concanavalin-like" evidence="4">
    <location>
        <begin position="333"/>
        <end position="381"/>
    </location>
</feature>
<dbReference type="Pfam" id="PF25788">
    <property type="entry name" value="Ig_Rha78A_N"/>
    <property type="match status" value="1"/>
</dbReference>
<dbReference type="InterPro" id="IPR013783">
    <property type="entry name" value="Ig-like_fold"/>
</dbReference>
<dbReference type="InterPro" id="IPR012341">
    <property type="entry name" value="6hp_glycosidase-like_sf"/>
</dbReference>
<comment type="catalytic activity">
    <reaction evidence="1">
        <text>Hydrolysis of terminal non-reducing alpha-L-rhamnose residues in alpha-L-rhamnosides.</text>
        <dbReference type="EC" id="3.2.1.40"/>
    </reaction>
</comment>
<evidence type="ECO:0000259" key="6">
    <source>
        <dbReference type="Pfam" id="PF17389"/>
    </source>
</evidence>
<organism evidence="8 9">
    <name type="scientific">Penicillium frequentans</name>
    <dbReference type="NCBI Taxonomy" id="3151616"/>
    <lineage>
        <taxon>Eukaryota</taxon>
        <taxon>Fungi</taxon>
        <taxon>Dikarya</taxon>
        <taxon>Ascomycota</taxon>
        <taxon>Pezizomycotina</taxon>
        <taxon>Eurotiomycetes</taxon>
        <taxon>Eurotiomycetidae</taxon>
        <taxon>Eurotiales</taxon>
        <taxon>Aspergillaceae</taxon>
        <taxon>Penicillium</taxon>
    </lineage>
</organism>
<dbReference type="AlphaFoldDB" id="A0AAD6GAF7"/>
<evidence type="ECO:0000256" key="1">
    <source>
        <dbReference type="ARBA" id="ARBA00001445"/>
    </source>
</evidence>
<evidence type="ECO:0000259" key="7">
    <source>
        <dbReference type="Pfam" id="PF17390"/>
    </source>
</evidence>
<dbReference type="EMBL" id="JAQIZZ010000008">
    <property type="protein sequence ID" value="KAJ5526176.1"/>
    <property type="molecule type" value="Genomic_DNA"/>
</dbReference>
<dbReference type="Pfam" id="PF05592">
    <property type="entry name" value="Bac_rhamnosid"/>
    <property type="match status" value="1"/>
</dbReference>
<dbReference type="Gene3D" id="2.60.40.10">
    <property type="entry name" value="Immunoglobulins"/>
    <property type="match status" value="1"/>
</dbReference>